<dbReference type="Proteomes" id="UP000659654">
    <property type="component" value="Unassembled WGS sequence"/>
</dbReference>
<evidence type="ECO:0000256" key="1">
    <source>
        <dbReference type="SAM" id="SignalP"/>
    </source>
</evidence>
<sequence>METLQFLLWLTAFIVVAKEDTYILDRTKINVQFKVQFPPGSVWKVCLEYDVDSTDWPRYPARWPKLCRPPPKFFAFLCGFPGKEDKCSQYLGRPSEFNITNPTADTYTLVFVDSGHNVTRLMAQNVPVAKTEEGDWEITFSLLRGSETSIWANGTSPYHKQAIHPFGRKIFNELNVVTENAEVKMELKRIQ</sequence>
<gene>
    <name evidence="2" type="ORF">BXYJ_LOCUS5799</name>
</gene>
<organism evidence="3 5">
    <name type="scientific">Bursaphelenchus xylophilus</name>
    <name type="common">Pinewood nematode worm</name>
    <name type="synonym">Aphelenchoides xylophilus</name>
    <dbReference type="NCBI Taxonomy" id="6326"/>
    <lineage>
        <taxon>Eukaryota</taxon>
        <taxon>Metazoa</taxon>
        <taxon>Ecdysozoa</taxon>
        <taxon>Nematoda</taxon>
        <taxon>Chromadorea</taxon>
        <taxon>Rhabditida</taxon>
        <taxon>Tylenchina</taxon>
        <taxon>Tylenchomorpha</taxon>
        <taxon>Aphelenchoidea</taxon>
        <taxon>Aphelenchoididae</taxon>
        <taxon>Bursaphelenchus</taxon>
    </lineage>
</organism>
<proteinExistence type="predicted"/>
<keyword evidence="1" id="KW-0732">Signal</keyword>
<dbReference type="EMBL" id="CAJFDI010000003">
    <property type="protein sequence ID" value="CAD5219679.1"/>
    <property type="molecule type" value="Genomic_DNA"/>
</dbReference>
<name>A0A1I7RV35_BURXY</name>
<evidence type="ECO:0000313" key="5">
    <source>
        <dbReference type="WBParaSite" id="BXY_0459600.1"/>
    </source>
</evidence>
<evidence type="ECO:0000313" key="2">
    <source>
        <dbReference type="EMBL" id="CAD5219679.1"/>
    </source>
</evidence>
<dbReference type="AlphaFoldDB" id="A0A1I7RV35"/>
<dbReference type="Proteomes" id="UP000582659">
    <property type="component" value="Unassembled WGS sequence"/>
</dbReference>
<evidence type="ECO:0000313" key="3">
    <source>
        <dbReference type="Proteomes" id="UP000095284"/>
    </source>
</evidence>
<feature type="signal peptide" evidence="1">
    <location>
        <begin position="1"/>
        <end position="17"/>
    </location>
</feature>
<reference evidence="5" key="1">
    <citation type="submission" date="2016-11" db="UniProtKB">
        <authorList>
            <consortium name="WormBaseParasite"/>
        </authorList>
    </citation>
    <scope>IDENTIFICATION</scope>
</reference>
<dbReference type="WBParaSite" id="BXY_0459600.1">
    <property type="protein sequence ID" value="BXY_0459600.1"/>
    <property type="gene ID" value="BXY_0459600"/>
</dbReference>
<dbReference type="Proteomes" id="UP000095284">
    <property type="component" value="Unplaced"/>
</dbReference>
<keyword evidence="4" id="KW-1185">Reference proteome</keyword>
<protein>
    <submittedName>
        <fullName evidence="2">(pine wood nematode) hypothetical protein</fullName>
    </submittedName>
</protein>
<feature type="chain" id="PRO_5036021952" evidence="1">
    <location>
        <begin position="18"/>
        <end position="191"/>
    </location>
</feature>
<evidence type="ECO:0000313" key="4">
    <source>
        <dbReference type="Proteomes" id="UP000659654"/>
    </source>
</evidence>
<dbReference type="EMBL" id="CAJFCV020000003">
    <property type="protein sequence ID" value="CAG9105151.1"/>
    <property type="molecule type" value="Genomic_DNA"/>
</dbReference>
<accession>A0A1I7RV35</accession>
<reference evidence="2" key="2">
    <citation type="submission" date="2020-09" db="EMBL/GenBank/DDBJ databases">
        <authorList>
            <person name="Kikuchi T."/>
        </authorList>
    </citation>
    <scope>NUCLEOTIDE SEQUENCE</scope>
    <source>
        <strain evidence="2">Ka4C1</strain>
    </source>
</reference>